<keyword evidence="2" id="KW-1185">Reference proteome</keyword>
<dbReference type="AlphaFoldDB" id="A0A8S1L998"/>
<accession>A0A8S1L998</accession>
<dbReference type="EMBL" id="CAJJDM010000034">
    <property type="protein sequence ID" value="CAD8064097.1"/>
    <property type="molecule type" value="Genomic_DNA"/>
</dbReference>
<evidence type="ECO:0000313" key="2">
    <source>
        <dbReference type="Proteomes" id="UP000688137"/>
    </source>
</evidence>
<gene>
    <name evidence="1" type="ORF">PPRIM_AZ9-3.1.T0350295</name>
</gene>
<dbReference type="Proteomes" id="UP000688137">
    <property type="component" value="Unassembled WGS sequence"/>
</dbReference>
<reference evidence="1" key="1">
    <citation type="submission" date="2021-01" db="EMBL/GenBank/DDBJ databases">
        <authorList>
            <consortium name="Genoscope - CEA"/>
            <person name="William W."/>
        </authorList>
    </citation>
    <scope>NUCLEOTIDE SEQUENCE</scope>
</reference>
<sequence>MDQPRHVFKRVKERSIIDAKQSVDEWRNLFKNGEIDQNGHKIKYSLKQAAEKVGVPKKTLEDYHQLLKKAEQFIDLNEVGDKKMGYLRSFLKLQQQQQQMQSEIFSDEEKNINTEYMEEENEVQQQQQQQEQQFDFEDMIVDGDIYNYNMDEQFEFVQQHVQTVLIDHQLNYDKKLDFAYSDCDDCETDDEFDNE</sequence>
<proteinExistence type="predicted"/>
<organism evidence="1 2">
    <name type="scientific">Paramecium primaurelia</name>
    <dbReference type="NCBI Taxonomy" id="5886"/>
    <lineage>
        <taxon>Eukaryota</taxon>
        <taxon>Sar</taxon>
        <taxon>Alveolata</taxon>
        <taxon>Ciliophora</taxon>
        <taxon>Intramacronucleata</taxon>
        <taxon>Oligohymenophorea</taxon>
        <taxon>Peniculida</taxon>
        <taxon>Parameciidae</taxon>
        <taxon>Paramecium</taxon>
    </lineage>
</organism>
<protein>
    <submittedName>
        <fullName evidence="1">Uncharacterized protein</fullName>
    </submittedName>
</protein>
<comment type="caution">
    <text evidence="1">The sequence shown here is derived from an EMBL/GenBank/DDBJ whole genome shotgun (WGS) entry which is preliminary data.</text>
</comment>
<evidence type="ECO:0000313" key="1">
    <source>
        <dbReference type="EMBL" id="CAD8064097.1"/>
    </source>
</evidence>
<dbReference type="OMA" id="KQSVDEW"/>
<name>A0A8S1L998_PARPR</name>